<evidence type="ECO:0000313" key="2">
    <source>
        <dbReference type="EMBL" id="CAF4921665.1"/>
    </source>
</evidence>
<proteinExistence type="predicted"/>
<accession>A0A818X4F1</accession>
<name>A0A818X4F1_9BILA</name>
<organism evidence="1 3">
    <name type="scientific">Rotaria socialis</name>
    <dbReference type="NCBI Taxonomy" id="392032"/>
    <lineage>
        <taxon>Eukaryota</taxon>
        <taxon>Metazoa</taxon>
        <taxon>Spiralia</taxon>
        <taxon>Gnathifera</taxon>
        <taxon>Rotifera</taxon>
        <taxon>Eurotatoria</taxon>
        <taxon>Bdelloidea</taxon>
        <taxon>Philodinida</taxon>
        <taxon>Philodinidae</taxon>
        <taxon>Rotaria</taxon>
    </lineage>
</organism>
<evidence type="ECO:0000313" key="3">
    <source>
        <dbReference type="Proteomes" id="UP000663865"/>
    </source>
</evidence>
<dbReference type="Proteomes" id="UP000663865">
    <property type="component" value="Unassembled WGS sequence"/>
</dbReference>
<evidence type="ECO:0000313" key="1">
    <source>
        <dbReference type="EMBL" id="CAF3732483.1"/>
    </source>
</evidence>
<dbReference type="EMBL" id="CAJOBS010007399">
    <property type="protein sequence ID" value="CAF4921665.1"/>
    <property type="molecule type" value="Genomic_DNA"/>
</dbReference>
<dbReference type="Proteomes" id="UP000663838">
    <property type="component" value="Unassembled WGS sequence"/>
</dbReference>
<dbReference type="AlphaFoldDB" id="A0A818X4F1"/>
<gene>
    <name evidence="1" type="ORF">KIK155_LOCUS28650</name>
    <name evidence="2" type="ORF">TOA249_LOCUS32152</name>
</gene>
<protein>
    <submittedName>
        <fullName evidence="1">Uncharacterized protein</fullName>
    </submittedName>
</protein>
<reference evidence="1" key="1">
    <citation type="submission" date="2021-02" db="EMBL/GenBank/DDBJ databases">
        <authorList>
            <person name="Nowell W R."/>
        </authorList>
    </citation>
    <scope>NUCLEOTIDE SEQUENCE</scope>
</reference>
<sequence>MNPATVKAANKIPHDVRRRVEGESDRETSLHRGCQAVGRCCRSGVRPSEGDGLAARVRSLGNVPRHEVEVAGAGVRGDDQAISVRIPHSVAWASDLLAGAVAARPLSRGGDLGENLLRFGAQNEADETRGDADDGGAGEKQDGHDLHLFFYFFLIIFKFGEKKKCTFRWCFQIIEECNYSCGL</sequence>
<comment type="caution">
    <text evidence="1">The sequence shown here is derived from an EMBL/GenBank/DDBJ whole genome shotgun (WGS) entry which is preliminary data.</text>
</comment>
<dbReference type="EMBL" id="CAJNYV010005245">
    <property type="protein sequence ID" value="CAF3732483.1"/>
    <property type="molecule type" value="Genomic_DNA"/>
</dbReference>